<feature type="transmembrane region" description="Helical" evidence="7">
    <location>
        <begin position="127"/>
        <end position="143"/>
    </location>
</feature>
<evidence type="ECO:0000256" key="3">
    <source>
        <dbReference type="ARBA" id="ARBA00022475"/>
    </source>
</evidence>
<dbReference type="InterPro" id="IPR050366">
    <property type="entry name" value="BP-dependent_transpt_permease"/>
</dbReference>
<dbReference type="InterPro" id="IPR000515">
    <property type="entry name" value="MetI-like"/>
</dbReference>
<gene>
    <name evidence="9" type="ORF">WMO45_01930</name>
</gene>
<name>A0ABV1EL06_9FIRM</name>
<feature type="transmembrane region" description="Helical" evidence="7">
    <location>
        <begin position="234"/>
        <end position="256"/>
    </location>
</feature>
<reference evidence="9 10" key="1">
    <citation type="submission" date="2024-03" db="EMBL/GenBank/DDBJ databases">
        <title>Human intestinal bacterial collection.</title>
        <authorList>
            <person name="Pauvert C."/>
            <person name="Hitch T.C.A."/>
            <person name="Clavel T."/>
        </authorList>
    </citation>
    <scope>NUCLEOTIDE SEQUENCE [LARGE SCALE GENOMIC DNA]</scope>
    <source>
        <strain evidence="9 10">CLA-AP-H34</strain>
    </source>
</reference>
<keyword evidence="5 7" id="KW-1133">Transmembrane helix</keyword>
<protein>
    <submittedName>
        <fullName evidence="9">ABC transporter permease</fullName>
    </submittedName>
</protein>
<proteinExistence type="inferred from homology"/>
<organism evidence="9 10">
    <name type="scientific">Flavonifractor hominis</name>
    <dbReference type="NCBI Taxonomy" id="3133178"/>
    <lineage>
        <taxon>Bacteria</taxon>
        <taxon>Bacillati</taxon>
        <taxon>Bacillota</taxon>
        <taxon>Clostridia</taxon>
        <taxon>Eubacteriales</taxon>
        <taxon>Oscillospiraceae</taxon>
        <taxon>Flavonifractor</taxon>
    </lineage>
</organism>
<keyword evidence="10" id="KW-1185">Reference proteome</keyword>
<keyword evidence="2 7" id="KW-0813">Transport</keyword>
<dbReference type="Proteomes" id="UP001440599">
    <property type="component" value="Unassembled WGS sequence"/>
</dbReference>
<comment type="similarity">
    <text evidence="7">Belongs to the binding-protein-dependent transport system permease family.</text>
</comment>
<accession>A0ABV1EL06</accession>
<comment type="subcellular location">
    <subcellularLocation>
        <location evidence="1 7">Cell membrane</location>
        <topology evidence="1 7">Multi-pass membrane protein</topology>
    </subcellularLocation>
</comment>
<keyword evidence="6 7" id="KW-0472">Membrane</keyword>
<dbReference type="CDD" id="cd06261">
    <property type="entry name" value="TM_PBP2"/>
    <property type="match status" value="1"/>
</dbReference>
<dbReference type="PANTHER" id="PTHR43386:SF1">
    <property type="entry name" value="D,D-DIPEPTIDE TRANSPORT SYSTEM PERMEASE PROTEIN DDPC-RELATED"/>
    <property type="match status" value="1"/>
</dbReference>
<dbReference type="RefSeq" id="WP_349138965.1">
    <property type="nucleotide sequence ID" value="NZ_JBBMFT010000001.1"/>
</dbReference>
<feature type="domain" description="ABC transmembrane type-1" evidence="8">
    <location>
        <begin position="63"/>
        <end position="256"/>
    </location>
</feature>
<dbReference type="Pfam" id="PF00528">
    <property type="entry name" value="BPD_transp_1"/>
    <property type="match status" value="1"/>
</dbReference>
<dbReference type="SUPFAM" id="SSF161098">
    <property type="entry name" value="MetI-like"/>
    <property type="match status" value="1"/>
</dbReference>
<evidence type="ECO:0000256" key="2">
    <source>
        <dbReference type="ARBA" id="ARBA00022448"/>
    </source>
</evidence>
<comment type="caution">
    <text evidence="9">The sequence shown here is derived from an EMBL/GenBank/DDBJ whole genome shotgun (WGS) entry which is preliminary data.</text>
</comment>
<evidence type="ECO:0000256" key="4">
    <source>
        <dbReference type="ARBA" id="ARBA00022692"/>
    </source>
</evidence>
<evidence type="ECO:0000256" key="1">
    <source>
        <dbReference type="ARBA" id="ARBA00004651"/>
    </source>
</evidence>
<evidence type="ECO:0000256" key="7">
    <source>
        <dbReference type="RuleBase" id="RU363032"/>
    </source>
</evidence>
<keyword evidence="3" id="KW-1003">Cell membrane</keyword>
<keyword evidence="4 7" id="KW-0812">Transmembrane</keyword>
<dbReference type="Gene3D" id="1.10.3720.10">
    <property type="entry name" value="MetI-like"/>
    <property type="match status" value="1"/>
</dbReference>
<feature type="transmembrane region" description="Helical" evidence="7">
    <location>
        <begin position="69"/>
        <end position="90"/>
    </location>
</feature>
<dbReference type="InterPro" id="IPR035906">
    <property type="entry name" value="MetI-like_sf"/>
</dbReference>
<dbReference type="PANTHER" id="PTHR43386">
    <property type="entry name" value="OLIGOPEPTIDE TRANSPORT SYSTEM PERMEASE PROTEIN APPC"/>
    <property type="match status" value="1"/>
</dbReference>
<feature type="transmembrane region" description="Helical" evidence="7">
    <location>
        <begin position="179"/>
        <end position="197"/>
    </location>
</feature>
<evidence type="ECO:0000256" key="5">
    <source>
        <dbReference type="ARBA" id="ARBA00022989"/>
    </source>
</evidence>
<evidence type="ECO:0000259" key="8">
    <source>
        <dbReference type="PROSITE" id="PS50928"/>
    </source>
</evidence>
<dbReference type="PROSITE" id="PS50928">
    <property type="entry name" value="ABC_TM1"/>
    <property type="match status" value="1"/>
</dbReference>
<evidence type="ECO:0000313" key="10">
    <source>
        <dbReference type="Proteomes" id="UP001440599"/>
    </source>
</evidence>
<evidence type="ECO:0000256" key="6">
    <source>
        <dbReference type="ARBA" id="ARBA00023136"/>
    </source>
</evidence>
<evidence type="ECO:0000313" key="9">
    <source>
        <dbReference type="EMBL" id="MEQ2455267.1"/>
    </source>
</evidence>
<feature type="transmembrane region" description="Helical" evidence="7">
    <location>
        <begin position="97"/>
        <end position="121"/>
    </location>
</feature>
<sequence>MKRQWLPALALLLLSLFFLWGVTGYPHDAQLPSGTSLEAPSPAHWMGTDNLGVDVYAQVSAGYFRSMGIGLATALCSFLVGGFLGTWAGFSGGRVDLVISFLIQVLLSIPQLPIMIVLGAFLGQSTWNIIWIIAAFSWAPIARQMRAKTRSLRGADYVRLAQLYGGSPWYLIRAHMGRALWPLLAVSALAVVGRAILQESSLAFLGLSDPLARSWGMMIARAIRFPGIYQTAFWTWWLAAPAGALILSTLLLRLLVRGLEQRLDTEG</sequence>
<dbReference type="EMBL" id="JBBMFT010000001">
    <property type="protein sequence ID" value="MEQ2455267.1"/>
    <property type="molecule type" value="Genomic_DNA"/>
</dbReference>